<proteinExistence type="predicted"/>
<evidence type="ECO:0000313" key="3">
    <source>
        <dbReference type="Proteomes" id="UP001205603"/>
    </source>
</evidence>
<dbReference type="PROSITE" id="PS51257">
    <property type="entry name" value="PROKAR_LIPOPROTEIN"/>
    <property type="match status" value="1"/>
</dbReference>
<dbReference type="InterPro" id="IPR025411">
    <property type="entry name" value="DUF4136"/>
</dbReference>
<dbReference type="Gene3D" id="3.30.160.670">
    <property type="match status" value="1"/>
</dbReference>
<comment type="caution">
    <text evidence="2">The sequence shown here is derived from an EMBL/GenBank/DDBJ whole genome shotgun (WGS) entry which is preliminary data.</text>
</comment>
<feature type="domain" description="DUF4136" evidence="1">
    <location>
        <begin position="32"/>
        <end position="207"/>
    </location>
</feature>
<sequence>MKRLIPFLFVALLFTSCEKEPDTGKLDDSFLVYTDYDKTENFGSFVKYYIPDSILLIGESKEAKYWKDENALSIIDAFVDNMDARGYTRTDQKDEADLGLQLSYVEDTHYFTGYNDPYWWWDYPGYWYPWYWGSWGGWYYPYRVVYGYNVGSLLAEMVKLQIDEPDARKKLPIIWDAYMTGLLSGSNHVNTQLAIQAVNQAFVQSPYLKK</sequence>
<gene>
    <name evidence="2" type="ORF">NMU02_02265</name>
</gene>
<name>A0ABT1MGE8_9BACT</name>
<evidence type="ECO:0000259" key="1">
    <source>
        <dbReference type="Pfam" id="PF13590"/>
    </source>
</evidence>
<dbReference type="Pfam" id="PF13590">
    <property type="entry name" value="DUF4136"/>
    <property type="match status" value="1"/>
</dbReference>
<dbReference type="EMBL" id="JANDHW010000002">
    <property type="protein sequence ID" value="MCP9610916.1"/>
    <property type="molecule type" value="Genomic_DNA"/>
</dbReference>
<organism evidence="2 3">
    <name type="scientific">Coprobacter tertius</name>
    <dbReference type="NCBI Taxonomy" id="2944915"/>
    <lineage>
        <taxon>Bacteria</taxon>
        <taxon>Pseudomonadati</taxon>
        <taxon>Bacteroidota</taxon>
        <taxon>Bacteroidia</taxon>
        <taxon>Bacteroidales</taxon>
        <taxon>Barnesiellaceae</taxon>
        <taxon>Coprobacter</taxon>
    </lineage>
</organism>
<reference evidence="2 3" key="1">
    <citation type="submission" date="2022-07" db="EMBL/GenBank/DDBJ databases">
        <title>Fecal culturing of patients with breast cancer.</title>
        <authorList>
            <person name="Teng N.M.Y."/>
            <person name="Kiu R."/>
            <person name="Evans R."/>
            <person name="Baker D.J."/>
            <person name="Zenner C."/>
            <person name="Robinson S.D."/>
            <person name="Hall L.J."/>
        </authorList>
    </citation>
    <scope>NUCLEOTIDE SEQUENCE [LARGE SCALE GENOMIC DNA]</scope>
    <source>
        <strain evidence="2 3">LH1063</strain>
    </source>
</reference>
<dbReference type="Proteomes" id="UP001205603">
    <property type="component" value="Unassembled WGS sequence"/>
</dbReference>
<accession>A0ABT1MGE8</accession>
<protein>
    <submittedName>
        <fullName evidence="2">DUF4136 domain-containing protein</fullName>
    </submittedName>
</protein>
<dbReference type="RefSeq" id="WP_255025546.1">
    <property type="nucleotide sequence ID" value="NZ_JANDHW010000002.1"/>
</dbReference>
<evidence type="ECO:0000313" key="2">
    <source>
        <dbReference type="EMBL" id="MCP9610916.1"/>
    </source>
</evidence>
<keyword evidence="3" id="KW-1185">Reference proteome</keyword>